<dbReference type="InterPro" id="IPR004675">
    <property type="entry name" value="AhpD_core"/>
</dbReference>
<dbReference type="SUPFAM" id="SSF69118">
    <property type="entry name" value="AhpD-like"/>
    <property type="match status" value="1"/>
</dbReference>
<proteinExistence type="predicted"/>
<dbReference type="PANTHER" id="PTHR34846:SF10">
    <property type="entry name" value="CYTOPLASMIC PROTEIN"/>
    <property type="match status" value="1"/>
</dbReference>
<dbReference type="Pfam" id="PF02627">
    <property type="entry name" value="CMD"/>
    <property type="match status" value="1"/>
</dbReference>
<evidence type="ECO:0000313" key="3">
    <source>
        <dbReference type="Proteomes" id="UP000006876"/>
    </source>
</evidence>
<evidence type="ECO:0000313" key="2">
    <source>
        <dbReference type="EMBL" id="ADP18068.1"/>
    </source>
</evidence>
<feature type="domain" description="Carboxymuconolactone decarboxylase-like" evidence="1">
    <location>
        <begin position="18"/>
        <end position="94"/>
    </location>
</feature>
<sequence>MTDRIDYTQASPEGYKSLTNAYLYLQRCGLPTELVDLVYLRVSLINGCAYCIDMHARELRARGVADDKLALLPTWREAGPLYTAQERAALAWAERLTLVAQAGVADADYDAVAAVFNAREIADLSYAVCLINSFNRLAIAFHRTPQAVAALQV</sequence>
<accession>E3HKB3</accession>
<protein>
    <submittedName>
        <fullName evidence="2">Alkylhydroperoxidase AhpD family core domain protein 6</fullName>
        <ecNumber evidence="2">1.11.1.15</ecNumber>
    </submittedName>
</protein>
<dbReference type="Proteomes" id="UP000006876">
    <property type="component" value="Chromosome"/>
</dbReference>
<dbReference type="Gene3D" id="1.20.1290.10">
    <property type="entry name" value="AhpD-like"/>
    <property type="match status" value="1"/>
</dbReference>
<dbReference type="EC" id="1.11.1.15" evidence="2"/>
<keyword evidence="2" id="KW-0560">Oxidoreductase</keyword>
<dbReference type="GO" id="GO:0051920">
    <property type="term" value="F:peroxiredoxin activity"/>
    <property type="evidence" value="ECO:0007669"/>
    <property type="project" value="InterPro"/>
</dbReference>
<dbReference type="InterPro" id="IPR003779">
    <property type="entry name" value="CMD-like"/>
</dbReference>
<dbReference type="RefSeq" id="WP_013395374.1">
    <property type="nucleotide sequence ID" value="NC_014640.1"/>
</dbReference>
<dbReference type="EMBL" id="CP002287">
    <property type="protein sequence ID" value="ADP18068.1"/>
    <property type="molecule type" value="Genomic_DNA"/>
</dbReference>
<dbReference type="PATRIC" id="fig|762376.5.peg.4760"/>
<dbReference type="AlphaFoldDB" id="E3HKB3"/>
<dbReference type="eggNOG" id="COG2128">
    <property type="taxonomic scope" value="Bacteria"/>
</dbReference>
<gene>
    <name evidence="2" type="ordered locus">AXYL_04755</name>
</gene>
<dbReference type="KEGG" id="axy:AXYL_04755"/>
<evidence type="ECO:0000259" key="1">
    <source>
        <dbReference type="Pfam" id="PF02627"/>
    </source>
</evidence>
<name>E3HKB3_ACHXA</name>
<dbReference type="NCBIfam" id="TIGR00778">
    <property type="entry name" value="ahpD_dom"/>
    <property type="match status" value="1"/>
</dbReference>
<dbReference type="HOGENOM" id="CLU_082760_6_0_4"/>
<organism evidence="2 3">
    <name type="scientific">Achromobacter xylosoxidans (strain A8)</name>
    <dbReference type="NCBI Taxonomy" id="762376"/>
    <lineage>
        <taxon>Bacteria</taxon>
        <taxon>Pseudomonadati</taxon>
        <taxon>Pseudomonadota</taxon>
        <taxon>Betaproteobacteria</taxon>
        <taxon>Burkholderiales</taxon>
        <taxon>Alcaligenaceae</taxon>
        <taxon>Achromobacter</taxon>
    </lineage>
</organism>
<dbReference type="InterPro" id="IPR029032">
    <property type="entry name" value="AhpD-like"/>
</dbReference>
<reference evidence="2 3" key="1">
    <citation type="journal article" date="2011" name="J. Bacteriol.">
        <title>Complete genome sequence of the haloaromatic acid-degrading bacterium Achromobacter xylosoxidans A8.</title>
        <authorList>
            <person name="Strnad H."/>
            <person name="Ridl J."/>
            <person name="Paces J."/>
            <person name="Kolar M."/>
            <person name="Vlcek C."/>
            <person name="Paces V."/>
        </authorList>
    </citation>
    <scope>NUCLEOTIDE SEQUENCE [LARGE SCALE GENOMIC DNA]</scope>
    <source>
        <strain evidence="2 3">A8</strain>
    </source>
</reference>
<dbReference type="PANTHER" id="PTHR34846">
    <property type="entry name" value="4-CARBOXYMUCONOLACTONE DECARBOXYLASE FAMILY PROTEIN (AFU_ORTHOLOGUE AFUA_6G11590)"/>
    <property type="match status" value="1"/>
</dbReference>
<dbReference type="OrthoDB" id="9801997at2"/>
<dbReference type="STRING" id="762376.AXYL_04755"/>
<keyword evidence="2" id="KW-0575">Peroxidase</keyword>